<dbReference type="GO" id="GO:0046854">
    <property type="term" value="P:phosphatidylinositol phosphate biosynthetic process"/>
    <property type="evidence" value="ECO:0007669"/>
    <property type="project" value="InterPro"/>
</dbReference>
<protein>
    <recommendedName>
        <fullName evidence="2">1-phosphatidylinositol 4-kinase</fullName>
        <ecNumber evidence="2">2.7.1.67</ecNumber>
    </recommendedName>
</protein>
<evidence type="ECO:0000256" key="4">
    <source>
        <dbReference type="ARBA" id="ARBA00022777"/>
    </source>
</evidence>
<dbReference type="PROSITE" id="PS51545">
    <property type="entry name" value="PIK_HELICAL"/>
    <property type="match status" value="1"/>
</dbReference>
<dbReference type="InterPro" id="IPR036940">
    <property type="entry name" value="PI3/4_kinase_cat_sf"/>
</dbReference>
<accession>L1LFM9</accession>
<dbReference type="CDD" id="cd05168">
    <property type="entry name" value="PI4Kc_III_beta"/>
    <property type="match status" value="1"/>
</dbReference>
<reference evidence="9 10" key="1">
    <citation type="journal article" date="2012" name="BMC Genomics">
        <title>Comparative genomic analysis and phylogenetic position of Theileria equi.</title>
        <authorList>
            <person name="Kappmeyer L.S."/>
            <person name="Thiagarajan M."/>
            <person name="Herndon D.R."/>
            <person name="Ramsay J.D."/>
            <person name="Caler E."/>
            <person name="Djikeng A."/>
            <person name="Gillespie J.J."/>
            <person name="Lau A.O."/>
            <person name="Roalson E.H."/>
            <person name="Silva J.C."/>
            <person name="Silva M.G."/>
            <person name="Suarez C.E."/>
            <person name="Ueti M.W."/>
            <person name="Nene V.M."/>
            <person name="Mealey R.H."/>
            <person name="Knowles D.P."/>
            <person name="Brayton K.A."/>
        </authorList>
    </citation>
    <scope>NUCLEOTIDE SEQUENCE [LARGE SCALE GENOMIC DNA]</scope>
    <source>
        <strain evidence="9 10">WA</strain>
    </source>
</reference>
<comment type="catalytic activity">
    <reaction evidence="1">
        <text>a 1,2-diacyl-sn-glycero-3-phospho-(1D-myo-inositol) + ATP = a 1,2-diacyl-sn-glycero-3-phospho-(1D-myo-inositol 4-phosphate) + ADP + H(+)</text>
        <dbReference type="Rhea" id="RHEA:19877"/>
        <dbReference type="ChEBI" id="CHEBI:15378"/>
        <dbReference type="ChEBI" id="CHEBI:30616"/>
        <dbReference type="ChEBI" id="CHEBI:57880"/>
        <dbReference type="ChEBI" id="CHEBI:58178"/>
        <dbReference type="ChEBI" id="CHEBI:456216"/>
        <dbReference type="EC" id="2.7.1.67"/>
    </reaction>
</comment>
<name>L1LFM9_THEEQ</name>
<keyword evidence="4 9" id="KW-0418">Kinase</keyword>
<dbReference type="OrthoDB" id="10264149at2759"/>
<dbReference type="EMBL" id="ACOU01000002">
    <property type="protein sequence ID" value="EKX73963.1"/>
    <property type="molecule type" value="Genomic_DNA"/>
</dbReference>
<dbReference type="Gene3D" id="1.10.1070.11">
    <property type="entry name" value="Phosphatidylinositol 3-/4-kinase, catalytic domain"/>
    <property type="match status" value="1"/>
</dbReference>
<dbReference type="PANTHER" id="PTHR10048">
    <property type="entry name" value="PHOSPHATIDYLINOSITOL KINASE"/>
    <property type="match status" value="1"/>
</dbReference>
<dbReference type="InterPro" id="IPR042236">
    <property type="entry name" value="PI3K_accessory_sf"/>
</dbReference>
<dbReference type="Pfam" id="PF04385">
    <property type="entry name" value="FAINT"/>
    <property type="match status" value="1"/>
</dbReference>
<feature type="domain" description="PI3K/PI4K catalytic" evidence="7">
    <location>
        <begin position="949"/>
        <end position="1218"/>
    </location>
</feature>
<proteinExistence type="predicted"/>
<dbReference type="Gene3D" id="1.25.40.70">
    <property type="entry name" value="Phosphatidylinositol 3-kinase, accessory domain (PIK)"/>
    <property type="match status" value="1"/>
</dbReference>
<dbReference type="InterPro" id="IPR057754">
    <property type="entry name" value="PI4-kinase_beta/PIK1_cat"/>
</dbReference>
<dbReference type="InterPro" id="IPR015433">
    <property type="entry name" value="PI3/4_kinase"/>
</dbReference>
<keyword evidence="10" id="KW-1185">Reference proteome</keyword>
<dbReference type="GO" id="GO:0048015">
    <property type="term" value="P:phosphatidylinositol-mediated signaling"/>
    <property type="evidence" value="ECO:0007669"/>
    <property type="project" value="TreeGrafter"/>
</dbReference>
<evidence type="ECO:0000259" key="8">
    <source>
        <dbReference type="PROSITE" id="PS51545"/>
    </source>
</evidence>
<dbReference type="Pfam" id="PF00454">
    <property type="entry name" value="PI3_PI4_kinase"/>
    <property type="match status" value="1"/>
</dbReference>
<sequence length="1233" mass="142726">MRITTALLVLQIVLQPCAWSVNLDIAAIINPEFILESYPECTLIGRVYRAKNKLSVYKVLHRGGVLWTKEENEECINVQVFYRDKVPLFLHIVFARDNAFEDAYYVYGNKWEACTENAFREALEKERIQTLKIDSPNPLLDICYSYGNPVYDKIFTSKRRCKITRVEENGNTIWEAKEGEHLSHSRLLLENNRPKLLTVNYSNVVEFFELSYGLWQRIDGNKFKLKSQLIELKVRAGNSIIDINNIENGTDYISEYQCFNCSAILFTPKEDVNIIVDTDTIICKMSKNSKLIQVIVHREISSSLMSVKYEKHNEKIHACFVNVYGSWEKVTNNNPRIFKLFNHKTVKSVALNISDPHDSTCNIEYKGNPIYRKVFRPKEAHKVIKIISEKYSIWESEGIYHLLKAALYFNSDKMTLLYIKHTGGKVYYKFSNRIWKKIRSISFKNRNNMLKMKDTIKGVVKHGEKKVNFYNGTLLELYQNDYFDAHMHMYHLYHKKEPGVHEYLVNMLYTKRNNDEISFYLPQLCQLAITKYGKSSLHRFLLDRASGSMHFALQLSWFYQAVLDDQMSKHDRLSQKITQETEMAVVNCKLITPSNFVRTQTDAERLASPNLLDRRLFIKSLNRDVYTDVNSLLVPQMPNSLVHNTFTLSCPNSKVKLKGVHTRLGNPLNLETHPLFDCNDDVFLELQRLMMKQRRLNYFNLLNNFVSLSMEVSMLLTTEPKRDAREPLLRVFASALNEWMLLRRCTVAAYEESFSYTGLSIPLKSISHLNDKTAFQMLRIVENEIKVFFSRKRAPFVFYIEFANLDEDVEAAKEMDKGLTAKNFYVFNSIVQDLLNYEILTPTHIATIKDPLECIRYALGMLPPEKMTAYDDAVLARDEESAQSEIASNGGGNEDEDDKDDESDGELRRSSSCTQSFTTNKTMLNARTHSTSSKHRGLKDLTPEETRAVIWPETFETKRERIRKASPYGHLKSWQLCAFVIKGGDDLRQENMGHQILRLFSKIFRKAKLPLWLRPIDILVTGSSSGIMEFVHDTCSVDVIKRRFNAESIATVFEKLFADNIYEARKNFIESHAAYSLVSYLLHVKDKHNGNIMLDSKGHAIHIDYGYCLTNSPGNINFEATSFKLTNEYMDVIGGESSDNFAYFRTLVINGLLEARKHVDQIVLLVEMMTSASKMPCFVAGTMYTIEALKDRFMLNLSEETCRRKINEMIYASINNFRAVQYDNFQRLTNGIM</sequence>
<dbReference type="EC" id="2.7.1.67" evidence="2"/>
<feature type="signal peptide" evidence="6">
    <location>
        <begin position="1"/>
        <end position="20"/>
    </location>
</feature>
<dbReference type="AlphaFoldDB" id="L1LFM9"/>
<dbReference type="eggNOG" id="KOG0903">
    <property type="taxonomic scope" value="Eukaryota"/>
</dbReference>
<dbReference type="InterPro" id="IPR011009">
    <property type="entry name" value="Kinase-like_dom_sf"/>
</dbReference>
<feature type="chain" id="PRO_5003952514" description="1-phosphatidylinositol 4-kinase" evidence="6">
    <location>
        <begin position="21"/>
        <end position="1233"/>
    </location>
</feature>
<evidence type="ECO:0000256" key="1">
    <source>
        <dbReference type="ARBA" id="ARBA00001686"/>
    </source>
</evidence>
<evidence type="ECO:0000256" key="6">
    <source>
        <dbReference type="SAM" id="SignalP"/>
    </source>
</evidence>
<dbReference type="InterPro" id="IPR001263">
    <property type="entry name" value="PI3K_accessory_dom"/>
</dbReference>
<dbReference type="GeneID" id="15807411"/>
<evidence type="ECO:0000256" key="3">
    <source>
        <dbReference type="ARBA" id="ARBA00022679"/>
    </source>
</evidence>
<feature type="region of interest" description="Disordered" evidence="5">
    <location>
        <begin position="880"/>
        <end position="939"/>
    </location>
</feature>
<dbReference type="SUPFAM" id="SSF56112">
    <property type="entry name" value="Protein kinase-like (PK-like)"/>
    <property type="match status" value="1"/>
</dbReference>
<dbReference type="VEuPathDB" id="PiroplasmaDB:BEWA_040010"/>
<dbReference type="FunFam" id="1.10.1070.11:FF:000016">
    <property type="entry name" value="PIK1p Phosphatidylinositol 4-kinase"/>
    <property type="match status" value="1"/>
</dbReference>
<dbReference type="PANTHER" id="PTHR10048:SF22">
    <property type="entry name" value="PHOSPHATIDYLINOSITOL 4-KINASE BETA"/>
    <property type="match status" value="1"/>
</dbReference>
<dbReference type="InterPro" id="IPR016024">
    <property type="entry name" value="ARM-type_fold"/>
</dbReference>
<feature type="compositionally biased region" description="Acidic residues" evidence="5">
    <location>
        <begin position="893"/>
        <end position="904"/>
    </location>
</feature>
<evidence type="ECO:0000256" key="2">
    <source>
        <dbReference type="ARBA" id="ARBA00012169"/>
    </source>
</evidence>
<dbReference type="STRING" id="1537102.L1LFM9"/>
<evidence type="ECO:0000256" key="5">
    <source>
        <dbReference type="SAM" id="MobiDB-lite"/>
    </source>
</evidence>
<feature type="compositionally biased region" description="Polar residues" evidence="5">
    <location>
        <begin position="910"/>
        <end position="931"/>
    </location>
</feature>
<evidence type="ECO:0000313" key="10">
    <source>
        <dbReference type="Proteomes" id="UP000031512"/>
    </source>
</evidence>
<dbReference type="InterPro" id="IPR049160">
    <property type="entry name" value="PI4KB-PIK1_PIK"/>
</dbReference>
<keyword evidence="6" id="KW-0732">Signal</keyword>
<dbReference type="Gene3D" id="3.30.1010.10">
    <property type="entry name" value="Phosphatidylinositol 3-kinase Catalytic Subunit, Chain A, domain 4"/>
    <property type="match status" value="1"/>
</dbReference>
<dbReference type="GO" id="GO:0016020">
    <property type="term" value="C:membrane"/>
    <property type="evidence" value="ECO:0007669"/>
    <property type="project" value="TreeGrafter"/>
</dbReference>
<dbReference type="Proteomes" id="UP000031512">
    <property type="component" value="Unassembled WGS sequence"/>
</dbReference>
<dbReference type="InterPro" id="IPR007480">
    <property type="entry name" value="DUF529"/>
</dbReference>
<dbReference type="GO" id="GO:0004430">
    <property type="term" value="F:1-phosphatidylinositol 4-kinase activity"/>
    <property type="evidence" value="ECO:0007669"/>
    <property type="project" value="UniProtKB-EC"/>
</dbReference>
<dbReference type="Pfam" id="PF21245">
    <property type="entry name" value="PI4KB-PIK1_PIK"/>
    <property type="match status" value="1"/>
</dbReference>
<evidence type="ECO:0000313" key="9">
    <source>
        <dbReference type="EMBL" id="EKX73963.1"/>
    </source>
</evidence>
<gene>
    <name evidence="9" type="ORF">BEWA_040010</name>
</gene>
<dbReference type="SMART" id="SM00146">
    <property type="entry name" value="PI3Kc"/>
    <property type="match status" value="1"/>
</dbReference>
<dbReference type="GO" id="GO:0005737">
    <property type="term" value="C:cytoplasm"/>
    <property type="evidence" value="ECO:0007669"/>
    <property type="project" value="TreeGrafter"/>
</dbReference>
<dbReference type="SUPFAM" id="SSF48371">
    <property type="entry name" value="ARM repeat"/>
    <property type="match status" value="1"/>
</dbReference>
<dbReference type="RefSeq" id="XP_004833415.1">
    <property type="nucleotide sequence ID" value="XM_004833358.1"/>
</dbReference>
<keyword evidence="3 9" id="KW-0808">Transferase</keyword>
<comment type="caution">
    <text evidence="9">The sequence shown here is derived from an EMBL/GenBank/DDBJ whole genome shotgun (WGS) entry which is preliminary data.</text>
</comment>
<organism evidence="9 10">
    <name type="scientific">Theileria equi strain WA</name>
    <dbReference type="NCBI Taxonomy" id="1537102"/>
    <lineage>
        <taxon>Eukaryota</taxon>
        <taxon>Sar</taxon>
        <taxon>Alveolata</taxon>
        <taxon>Apicomplexa</taxon>
        <taxon>Aconoidasida</taxon>
        <taxon>Piroplasmida</taxon>
        <taxon>Theileriidae</taxon>
        <taxon>Theileria</taxon>
    </lineage>
</organism>
<dbReference type="PROSITE" id="PS50290">
    <property type="entry name" value="PI3_4_KINASE_3"/>
    <property type="match status" value="1"/>
</dbReference>
<dbReference type="InterPro" id="IPR000403">
    <property type="entry name" value="PI3/4_kinase_cat_dom"/>
</dbReference>
<dbReference type="PROSITE" id="PS00915">
    <property type="entry name" value="PI3_4_KINASE_1"/>
    <property type="match status" value="1"/>
</dbReference>
<evidence type="ECO:0000259" key="7">
    <source>
        <dbReference type="PROSITE" id="PS50290"/>
    </source>
</evidence>
<dbReference type="KEGG" id="beq:BEWA_040010"/>
<dbReference type="InterPro" id="IPR018936">
    <property type="entry name" value="PI3/4_kinase_CS"/>
</dbReference>
<feature type="domain" description="PIK helical" evidence="8">
    <location>
        <begin position="400"/>
        <end position="584"/>
    </location>
</feature>